<evidence type="ECO:0000259" key="9">
    <source>
        <dbReference type="Pfam" id="PF00218"/>
    </source>
</evidence>
<keyword evidence="5" id="KW-0210">Decarboxylase</keyword>
<sequence>MIAFVSAFFGVSGRGTGPALAQRRSSGLNGVRSKRNSVVPARMTTDIKTDVPDVLKSILARKEEEVAKLKAEVEAAGPDHPIAKRLAGENEVSGVFYSALKRPNNTLTVIAEIKRKSPSKGHIAYIKDPALLSRTYWEAGASCISVLTDYEGFGGTLDDLREVVSEQNSYKDEYPPPCPVLRKDFTIDEIQIAEAAVAGASAVLLIVSALGEKRTKELLDACNRIGIEALVEVHDEDEVKIAIDSGAKIIGVNNRNLRTFEVSLETARRLRPLIPDDVVSVAESGISGNLDAWELRDMGYNSILVGESLCRAYELSMETTTMYQRGYNQAKGLILAFKAKGSVQFGPTTSAAFYGKGEGAKETLGEMSI</sequence>
<keyword evidence="4" id="KW-0028">Amino-acid biosynthesis</keyword>
<dbReference type="PANTHER" id="PTHR22854:SF2">
    <property type="entry name" value="INDOLE-3-GLYCEROL-PHOSPHATE SYNTHASE"/>
    <property type="match status" value="1"/>
</dbReference>
<dbReference type="SUPFAM" id="SSF51366">
    <property type="entry name" value="Ribulose-phoshate binding barrel"/>
    <property type="match status" value="1"/>
</dbReference>
<gene>
    <name evidence="10" type="ORF">RMAR00112_LOCUS5546</name>
</gene>
<dbReference type="Pfam" id="PF00218">
    <property type="entry name" value="IGPS"/>
    <property type="match status" value="1"/>
</dbReference>
<evidence type="ECO:0000256" key="4">
    <source>
        <dbReference type="ARBA" id="ARBA00022605"/>
    </source>
</evidence>
<dbReference type="GO" id="GO:0004425">
    <property type="term" value="F:indole-3-glycerol-phosphate synthase activity"/>
    <property type="evidence" value="ECO:0007669"/>
    <property type="project" value="UniProtKB-EC"/>
</dbReference>
<dbReference type="UniPathway" id="UPA00035">
    <property type="reaction ID" value="UER00043"/>
</dbReference>
<dbReference type="GO" id="GO:0004640">
    <property type="term" value="F:phosphoribosylanthranilate isomerase activity"/>
    <property type="evidence" value="ECO:0007669"/>
    <property type="project" value="TreeGrafter"/>
</dbReference>
<keyword evidence="7" id="KW-0057">Aromatic amino acid biosynthesis</keyword>
<dbReference type="AlphaFoldDB" id="A0A7S3E8K4"/>
<dbReference type="CDD" id="cd00331">
    <property type="entry name" value="IGPS"/>
    <property type="match status" value="1"/>
</dbReference>
<evidence type="ECO:0000256" key="2">
    <source>
        <dbReference type="ARBA" id="ARBA00004696"/>
    </source>
</evidence>
<evidence type="ECO:0000256" key="5">
    <source>
        <dbReference type="ARBA" id="ARBA00022793"/>
    </source>
</evidence>
<evidence type="ECO:0000256" key="1">
    <source>
        <dbReference type="ARBA" id="ARBA00001633"/>
    </source>
</evidence>
<comment type="pathway">
    <text evidence="2">Amino-acid biosynthesis; L-tryptophan biosynthesis; L-tryptophan from chorismate: step 4/5.</text>
</comment>
<evidence type="ECO:0000256" key="6">
    <source>
        <dbReference type="ARBA" id="ARBA00022822"/>
    </source>
</evidence>
<dbReference type="PROSITE" id="PS00614">
    <property type="entry name" value="IGPS"/>
    <property type="match status" value="1"/>
</dbReference>
<evidence type="ECO:0000256" key="8">
    <source>
        <dbReference type="ARBA" id="ARBA00023239"/>
    </source>
</evidence>
<feature type="domain" description="Indole-3-glycerol phosphate synthase" evidence="9">
    <location>
        <begin position="55"/>
        <end position="319"/>
    </location>
</feature>
<dbReference type="GO" id="GO:0000162">
    <property type="term" value="P:L-tryptophan biosynthetic process"/>
    <property type="evidence" value="ECO:0007669"/>
    <property type="project" value="UniProtKB-UniPathway"/>
</dbReference>
<evidence type="ECO:0000313" key="10">
    <source>
        <dbReference type="EMBL" id="CAE0037595.1"/>
    </source>
</evidence>
<dbReference type="FunFam" id="3.20.20.70:FF:000024">
    <property type="entry name" value="Indole-3-glycerol phosphate synthase"/>
    <property type="match status" value="1"/>
</dbReference>
<dbReference type="PANTHER" id="PTHR22854">
    <property type="entry name" value="TRYPTOPHAN BIOSYNTHESIS PROTEIN"/>
    <property type="match status" value="1"/>
</dbReference>
<dbReference type="InterPro" id="IPR013798">
    <property type="entry name" value="Indole-3-glycerol_P_synth_dom"/>
</dbReference>
<accession>A0A7S3E8K4</accession>
<name>A0A7S3E8K4_9RHOD</name>
<dbReference type="InterPro" id="IPR013785">
    <property type="entry name" value="Aldolase_TIM"/>
</dbReference>
<dbReference type="InterPro" id="IPR001468">
    <property type="entry name" value="Indole-3-GlycerolPSynthase_CS"/>
</dbReference>
<comment type="catalytic activity">
    <reaction evidence="1">
        <text>1-(2-carboxyphenylamino)-1-deoxy-D-ribulose 5-phosphate + H(+) = (1S,2R)-1-C-(indol-3-yl)glycerol 3-phosphate + CO2 + H2O</text>
        <dbReference type="Rhea" id="RHEA:23476"/>
        <dbReference type="ChEBI" id="CHEBI:15377"/>
        <dbReference type="ChEBI" id="CHEBI:15378"/>
        <dbReference type="ChEBI" id="CHEBI:16526"/>
        <dbReference type="ChEBI" id="CHEBI:58613"/>
        <dbReference type="ChEBI" id="CHEBI:58866"/>
        <dbReference type="EC" id="4.1.1.48"/>
    </reaction>
</comment>
<evidence type="ECO:0000256" key="7">
    <source>
        <dbReference type="ARBA" id="ARBA00023141"/>
    </source>
</evidence>
<dbReference type="EC" id="4.1.1.48" evidence="3"/>
<dbReference type="InterPro" id="IPR045186">
    <property type="entry name" value="Indole-3-glycerol_P_synth"/>
</dbReference>
<protein>
    <recommendedName>
        <fullName evidence="3">indole-3-glycerol-phosphate synthase</fullName>
        <ecNumber evidence="3">4.1.1.48</ecNumber>
    </recommendedName>
</protein>
<proteinExistence type="predicted"/>
<evidence type="ECO:0000256" key="3">
    <source>
        <dbReference type="ARBA" id="ARBA00012362"/>
    </source>
</evidence>
<keyword evidence="8" id="KW-0456">Lyase</keyword>
<dbReference type="InterPro" id="IPR011060">
    <property type="entry name" value="RibuloseP-bd_barrel"/>
</dbReference>
<dbReference type="EMBL" id="HBHW01007308">
    <property type="protein sequence ID" value="CAE0037595.1"/>
    <property type="molecule type" value="Transcribed_RNA"/>
</dbReference>
<organism evidence="10">
    <name type="scientific">Rhodosorus marinus</name>
    <dbReference type="NCBI Taxonomy" id="101924"/>
    <lineage>
        <taxon>Eukaryota</taxon>
        <taxon>Rhodophyta</taxon>
        <taxon>Stylonematophyceae</taxon>
        <taxon>Stylonematales</taxon>
        <taxon>Stylonemataceae</taxon>
        <taxon>Rhodosorus</taxon>
    </lineage>
</organism>
<dbReference type="Gene3D" id="3.20.20.70">
    <property type="entry name" value="Aldolase class I"/>
    <property type="match status" value="1"/>
</dbReference>
<reference evidence="10" key="1">
    <citation type="submission" date="2021-01" db="EMBL/GenBank/DDBJ databases">
        <authorList>
            <person name="Corre E."/>
            <person name="Pelletier E."/>
            <person name="Niang G."/>
            <person name="Scheremetjew M."/>
            <person name="Finn R."/>
            <person name="Kale V."/>
            <person name="Holt S."/>
            <person name="Cochrane G."/>
            <person name="Meng A."/>
            <person name="Brown T."/>
            <person name="Cohen L."/>
        </authorList>
    </citation>
    <scope>NUCLEOTIDE SEQUENCE</scope>
    <source>
        <strain evidence="10">CCMP 769</strain>
    </source>
</reference>
<keyword evidence="6" id="KW-0822">Tryptophan biosynthesis</keyword>